<proteinExistence type="predicted"/>
<organism evidence="1">
    <name type="scientific">Clostridium botulinum</name>
    <dbReference type="NCBI Taxonomy" id="1491"/>
    <lineage>
        <taxon>Bacteria</taxon>
        <taxon>Bacillati</taxon>
        <taxon>Bacillota</taxon>
        <taxon>Clostridia</taxon>
        <taxon>Eubacteriales</taxon>
        <taxon>Clostridiaceae</taxon>
        <taxon>Clostridium</taxon>
    </lineage>
</organism>
<accession>A0A077K0X4</accession>
<keyword evidence="1" id="KW-0614">Plasmid</keyword>
<protein>
    <submittedName>
        <fullName evidence="1">Uncharacterized protein</fullName>
    </submittedName>
</protein>
<dbReference type="EMBL" id="AB855771">
    <property type="protein sequence ID" value="BAP25816.1"/>
    <property type="molecule type" value="Genomic_DNA"/>
</dbReference>
<dbReference type="AlphaFoldDB" id="A0A077K0X4"/>
<reference evidence="2 3" key="2">
    <citation type="submission" date="2019-04" db="EMBL/GenBank/DDBJ databases">
        <title>Genome sequencing of Clostridium botulinum Groups I-IV and Clostridium butyricum.</title>
        <authorList>
            <person name="Brunt J."/>
            <person name="Van Vliet A.H.M."/>
            <person name="Stringer S.C."/>
            <person name="Carter A.T."/>
            <person name="Peck M.W."/>
        </authorList>
    </citation>
    <scope>NUCLEOTIDE SEQUENCE [LARGE SCALE GENOMIC DNA]</scope>
    <source>
        <strain evidence="2 3">IFR 15/034</strain>
    </source>
</reference>
<evidence type="ECO:0000313" key="2">
    <source>
        <dbReference type="EMBL" id="NFI23342.1"/>
    </source>
</evidence>
<gene>
    <name evidence="2" type="ORF">FC964_18660</name>
</gene>
<geneLocation type="plasmid" evidence="1">
    <name>pCB111</name>
</geneLocation>
<dbReference type="RefSeq" id="WP_032072550.1">
    <property type="nucleotide sequence ID" value="NC_025146.1"/>
</dbReference>
<sequence>MSHVQHLTVIVTGSNKELLNQAKEKAIELFTENMVTNTAKSLINQYESFMVCSSGSKGGWEEDTEHKQKIEKYVKYLDSKAFSEKKHDNSLQYVVLSYGDFGSKVEKTNQIKKFN</sequence>
<dbReference type="Proteomes" id="UP000482543">
    <property type="component" value="Unassembled WGS sequence"/>
</dbReference>
<dbReference type="EMBL" id="SWRJ01000010">
    <property type="protein sequence ID" value="NFI23342.1"/>
    <property type="molecule type" value="Genomic_DNA"/>
</dbReference>
<evidence type="ECO:0000313" key="1">
    <source>
        <dbReference type="EMBL" id="BAP25816.1"/>
    </source>
</evidence>
<reference evidence="1" key="1">
    <citation type="submission" date="2013-09" db="EMBL/GenBank/DDBJ databases">
        <title>Analysis of type B2 neurotoxin-encoding plasmid in Clostridium botulinum.</title>
        <authorList>
            <person name="Hosomi K."/>
            <person name="Sakaguchi Y."/>
            <person name="Gotoh K."/>
            <person name="Nakamura K."/>
            <person name="Kohda T."/>
            <person name="Mukamoto M."/>
            <person name="Iida T."/>
            <person name="Kozaki S."/>
        </authorList>
    </citation>
    <scope>NUCLEOTIDE SEQUENCE</scope>
    <source>
        <strain evidence="1">111</strain>
        <plasmid evidence="1">pCB111</plasmid>
    </source>
</reference>
<name>A0A077K0X4_CLOBO</name>
<evidence type="ECO:0000313" key="3">
    <source>
        <dbReference type="Proteomes" id="UP000482543"/>
    </source>
</evidence>